<sequence>MELSEYQIKKYFLTSLIALCAVFILYFVREQLLIIKAVHLSKEHTNIQLGCLFLEKAFSDKNGFRDYDVNIQGNTFLLRHSIVDTFPFIYKYYDFKQKIEKRKSCYKVKYLEVKYLFAKRTYIYDLVE</sequence>
<proteinExistence type="predicted"/>
<evidence type="ECO:0000256" key="1">
    <source>
        <dbReference type="SAM" id="Phobius"/>
    </source>
</evidence>
<protein>
    <submittedName>
        <fullName evidence="2">Uncharacterized protein</fullName>
    </submittedName>
</protein>
<gene>
    <name evidence="2" type="ORF">QR674_15340</name>
</gene>
<evidence type="ECO:0000313" key="2">
    <source>
        <dbReference type="EMBL" id="MDV2470353.1"/>
    </source>
</evidence>
<organism evidence="2 3">
    <name type="scientific">Acinetobacter chinensis</name>
    <dbReference type="NCBI Taxonomy" id="2004650"/>
    <lineage>
        <taxon>Bacteria</taxon>
        <taxon>Pseudomonadati</taxon>
        <taxon>Pseudomonadota</taxon>
        <taxon>Gammaproteobacteria</taxon>
        <taxon>Moraxellales</taxon>
        <taxon>Moraxellaceae</taxon>
        <taxon>Acinetobacter</taxon>
    </lineage>
</organism>
<dbReference type="RefSeq" id="WP_317085081.1">
    <property type="nucleotide sequence ID" value="NZ_JASVDY010000007.1"/>
</dbReference>
<evidence type="ECO:0000313" key="3">
    <source>
        <dbReference type="Proteomes" id="UP001278188"/>
    </source>
</evidence>
<comment type="caution">
    <text evidence="2">The sequence shown here is derived from an EMBL/GenBank/DDBJ whole genome shotgun (WGS) entry which is preliminary data.</text>
</comment>
<keyword evidence="3" id="KW-1185">Reference proteome</keyword>
<keyword evidence="1" id="KW-1133">Transmembrane helix</keyword>
<accession>A0ABU3WIV7</accession>
<feature type="transmembrane region" description="Helical" evidence="1">
    <location>
        <begin position="12"/>
        <end position="28"/>
    </location>
</feature>
<keyword evidence="1" id="KW-0472">Membrane</keyword>
<dbReference type="Proteomes" id="UP001278188">
    <property type="component" value="Unassembled WGS sequence"/>
</dbReference>
<keyword evidence="1" id="KW-0812">Transmembrane</keyword>
<name>A0ABU3WIV7_9GAMM</name>
<reference evidence="2 3" key="1">
    <citation type="submission" date="2023-06" db="EMBL/GenBank/DDBJ databases">
        <title>Genomic Analysis of Acinetobacter Strains Recovered from South Australian Aquatic Samples provides Insights into the Circulation of Antibiotic Resistance determinants in the Environment.</title>
        <authorList>
            <person name="Tobin L."/>
            <person name="Jarocki V.M."/>
            <person name="Kenyon J."/>
            <person name="Drigo B."/>
            <person name="Donner E."/>
            <person name="Djordjevic S.P."/>
            <person name="Hamidian M."/>
        </authorList>
    </citation>
    <scope>NUCLEOTIDE SEQUENCE [LARGE SCALE GENOMIC DNA]</scope>
    <source>
        <strain evidence="2 3">SAAc652</strain>
    </source>
</reference>
<dbReference type="EMBL" id="JASVDY010000007">
    <property type="protein sequence ID" value="MDV2470353.1"/>
    <property type="molecule type" value="Genomic_DNA"/>
</dbReference>